<protein>
    <submittedName>
        <fullName evidence="2">Uncharacterized protein</fullName>
    </submittedName>
</protein>
<dbReference type="Gramene" id="TraesLDM3A03G01503480.1">
    <property type="protein sequence ID" value="TraesLDM3A03G01503480.1.CDS1"/>
    <property type="gene ID" value="TraesLDM3A03G01503480"/>
</dbReference>
<feature type="region of interest" description="Disordered" evidence="1">
    <location>
        <begin position="78"/>
        <end position="97"/>
    </location>
</feature>
<keyword evidence="3" id="KW-1185">Reference proteome</keyword>
<dbReference type="Gramene" id="TraesCS3A02G475700.1">
    <property type="protein sequence ID" value="TraesCS3A02G475700.1.cds1"/>
    <property type="gene ID" value="TraesCS3A02G475700"/>
</dbReference>
<name>A0A3B6EU06_WHEAT</name>
<reference evidence="2" key="1">
    <citation type="submission" date="2018-08" db="EMBL/GenBank/DDBJ databases">
        <authorList>
            <person name="Rossello M."/>
        </authorList>
    </citation>
    <scope>NUCLEOTIDE SEQUENCE [LARGE SCALE GENOMIC DNA]</scope>
    <source>
        <strain evidence="2">cv. Chinese Spring</strain>
    </source>
</reference>
<organism evidence="2">
    <name type="scientific">Triticum aestivum</name>
    <name type="common">Wheat</name>
    <dbReference type="NCBI Taxonomy" id="4565"/>
    <lineage>
        <taxon>Eukaryota</taxon>
        <taxon>Viridiplantae</taxon>
        <taxon>Streptophyta</taxon>
        <taxon>Embryophyta</taxon>
        <taxon>Tracheophyta</taxon>
        <taxon>Spermatophyta</taxon>
        <taxon>Magnoliopsida</taxon>
        <taxon>Liliopsida</taxon>
        <taxon>Poales</taxon>
        <taxon>Poaceae</taxon>
        <taxon>BOP clade</taxon>
        <taxon>Pooideae</taxon>
        <taxon>Triticodae</taxon>
        <taxon>Triticeae</taxon>
        <taxon>Triticinae</taxon>
        <taxon>Triticum</taxon>
    </lineage>
</organism>
<dbReference type="Gramene" id="TraesPARA_EIv1.0_0876570.1">
    <property type="protein sequence ID" value="TraesPARA_EIv1.0_0876570.1.CDS1"/>
    <property type="gene ID" value="TraesPARA_EIv1.0_0876570"/>
</dbReference>
<sequence>MTELKIQRYAGTKKTVFQVSEFVRSMLEAFAASRIFPVRPTPTIPANVPAVLETPITMPANFGATSMWFTANPALPRARKPRDTDEHITVPEGVPNEGRAMSATAETTNPMVFRSFLVLVTDKIRFVIK</sequence>
<dbReference type="Gramene" id="TraesLAC3A03G01447030.1">
    <property type="protein sequence ID" value="TraesLAC3A03G01447030.1.CDS1"/>
    <property type="gene ID" value="TraesLAC3A03G01447030"/>
</dbReference>
<evidence type="ECO:0000313" key="2">
    <source>
        <dbReference type="EnsemblPlants" id="TraesCS3A02G475700.1.cds1"/>
    </source>
</evidence>
<dbReference type="Gramene" id="TraesSTA3A03G01494910.1">
    <property type="protein sequence ID" value="TraesSTA3A03G01494910.1.CDS1"/>
    <property type="gene ID" value="TraesSTA3A03G01494910"/>
</dbReference>
<dbReference type="Gramene" id="TraesSYM3A03G01526280.1">
    <property type="protein sequence ID" value="TraesSYM3A03G01526280.1.CDS1"/>
    <property type="gene ID" value="TraesSYM3A03G01526280"/>
</dbReference>
<dbReference type="OrthoDB" id="1981167at2759"/>
<dbReference type="Proteomes" id="UP000019116">
    <property type="component" value="Chromosome 3A"/>
</dbReference>
<dbReference type="Gramene" id="TraesARI3A03G01524710.1">
    <property type="protein sequence ID" value="TraesARI3A03G01524710.1.CDS1"/>
    <property type="gene ID" value="TraesARI3A03G01524710"/>
</dbReference>
<dbReference type="AlphaFoldDB" id="A0A3B6EU06"/>
<dbReference type="Gramene" id="TraesMAC3A03G01501490.1">
    <property type="protein sequence ID" value="TraesMAC3A03G01501490.1.CDS1"/>
    <property type="gene ID" value="TraesMAC3A03G01501490"/>
</dbReference>
<evidence type="ECO:0000256" key="1">
    <source>
        <dbReference type="SAM" id="MobiDB-lite"/>
    </source>
</evidence>
<dbReference type="Gramene" id="TraesJAG3A03G01511800.1">
    <property type="protein sequence ID" value="TraesJAG3A03G01511800.1.CDS1"/>
    <property type="gene ID" value="TraesJAG3A03G01511800"/>
</dbReference>
<reference evidence="2" key="2">
    <citation type="submission" date="2018-10" db="UniProtKB">
        <authorList>
            <consortium name="EnsemblPlants"/>
        </authorList>
    </citation>
    <scope>IDENTIFICATION</scope>
</reference>
<dbReference type="Gramene" id="TraesJUL3A03G01515620.1">
    <property type="protein sequence ID" value="TraesJUL3A03G01515620.1.CDS1"/>
    <property type="gene ID" value="TraesJUL3A03G01515620"/>
</dbReference>
<accession>A0A3B6EU06</accession>
<dbReference type="Gramene" id="TraesCS3A03G1110600.1">
    <property type="protein sequence ID" value="TraesCS3A03G1110600.1.CDS1"/>
    <property type="gene ID" value="TraesCS3A03G1110600"/>
</dbReference>
<dbReference type="Gramene" id="TraesNOR3A03G01524640.1">
    <property type="protein sequence ID" value="TraesNOR3A03G01524640.1.CDS1"/>
    <property type="gene ID" value="TraesNOR3A03G01524640"/>
</dbReference>
<evidence type="ECO:0000313" key="3">
    <source>
        <dbReference type="Proteomes" id="UP000019116"/>
    </source>
</evidence>
<dbReference type="EnsemblPlants" id="TraesCS3A02G475700.1">
    <property type="protein sequence ID" value="TraesCS3A02G475700.1.cds1"/>
    <property type="gene ID" value="TraesCS3A02G475700"/>
</dbReference>
<proteinExistence type="predicted"/>